<name>A0A0F9J9I5_9ZZZZ</name>
<reference evidence="2" key="1">
    <citation type="journal article" date="2015" name="Nature">
        <title>Complex archaea that bridge the gap between prokaryotes and eukaryotes.</title>
        <authorList>
            <person name="Spang A."/>
            <person name="Saw J.H."/>
            <person name="Jorgensen S.L."/>
            <person name="Zaremba-Niedzwiedzka K."/>
            <person name="Martijn J."/>
            <person name="Lind A.E."/>
            <person name="van Eijk R."/>
            <person name="Schleper C."/>
            <person name="Guy L."/>
            <person name="Ettema T.J."/>
        </authorList>
    </citation>
    <scope>NUCLEOTIDE SEQUENCE</scope>
</reference>
<feature type="compositionally biased region" description="Basic and acidic residues" evidence="1">
    <location>
        <begin position="13"/>
        <end position="23"/>
    </location>
</feature>
<proteinExistence type="predicted"/>
<gene>
    <name evidence="2" type="ORF">LCGC14_1557530</name>
</gene>
<evidence type="ECO:0000256" key="1">
    <source>
        <dbReference type="SAM" id="MobiDB-lite"/>
    </source>
</evidence>
<evidence type="ECO:0000313" key="2">
    <source>
        <dbReference type="EMBL" id="KKM48675.1"/>
    </source>
</evidence>
<sequence length="80" mass="9120">MSNPYDCSIQRGGDARSEPDKKPLIGPYLNSPDWKERLHRRLDTKEINQKEFNALWDFNTARMKLLGMIDDLGGQLGGVT</sequence>
<accession>A0A0F9J9I5</accession>
<organism evidence="2">
    <name type="scientific">marine sediment metagenome</name>
    <dbReference type="NCBI Taxonomy" id="412755"/>
    <lineage>
        <taxon>unclassified sequences</taxon>
        <taxon>metagenomes</taxon>
        <taxon>ecological metagenomes</taxon>
    </lineage>
</organism>
<comment type="caution">
    <text evidence="2">The sequence shown here is derived from an EMBL/GenBank/DDBJ whole genome shotgun (WGS) entry which is preliminary data.</text>
</comment>
<protein>
    <submittedName>
        <fullName evidence="2">Uncharacterized protein</fullName>
    </submittedName>
</protein>
<dbReference type="AlphaFoldDB" id="A0A0F9J9I5"/>
<dbReference type="EMBL" id="LAZR01011991">
    <property type="protein sequence ID" value="KKM48675.1"/>
    <property type="molecule type" value="Genomic_DNA"/>
</dbReference>
<feature type="region of interest" description="Disordered" evidence="1">
    <location>
        <begin position="1"/>
        <end position="29"/>
    </location>
</feature>